<feature type="domain" description="LamG-like jellyroll fold" evidence="3">
    <location>
        <begin position="108"/>
        <end position="266"/>
    </location>
</feature>
<dbReference type="STRING" id="929713.NIASO_15925"/>
<proteinExistence type="predicted"/>
<dbReference type="SUPFAM" id="SSF49899">
    <property type="entry name" value="Concanavalin A-like lectins/glucanases"/>
    <property type="match status" value="1"/>
</dbReference>
<gene>
    <name evidence="4" type="ORF">NIASO_15925</name>
</gene>
<dbReference type="OrthoDB" id="9814380at2"/>
<evidence type="ECO:0000313" key="5">
    <source>
        <dbReference type="Proteomes" id="UP000003586"/>
    </source>
</evidence>
<dbReference type="GO" id="GO:0004553">
    <property type="term" value="F:hydrolase activity, hydrolyzing O-glycosyl compounds"/>
    <property type="evidence" value="ECO:0007669"/>
    <property type="project" value="UniProtKB-ARBA"/>
</dbReference>
<dbReference type="PROSITE" id="PS51257">
    <property type="entry name" value="PROKAR_LIPOPROTEIN"/>
    <property type="match status" value="1"/>
</dbReference>
<evidence type="ECO:0000256" key="1">
    <source>
        <dbReference type="ARBA" id="ARBA00022729"/>
    </source>
</evidence>
<sequence length="276" mass="29803">MKALFLNIASILLLTAVLVGCQKMSRPLLGDYPKDANPAGGPLKFYVAFDGTTTNPLMNAVDSTRANFPSVNSGGIGEGVSGKCYVGSDTSYASYAGVNEFTSTSPLTAFTIAFWIKKTPQAAGKGTDFVFSLNAKGYSWTNTKLFLEFEDAGNPSTTALAAAKFYLMDNWVEYTNANRMPNVLNGSWHHLAFTYTGSSSTLKCYIDGQLFKTNTVGTVGNVTWGNFDGFSIGGPSPYTNSQNTWMTFMEGSLDQFRVYTTALSDADIQALYNGKQ</sequence>
<dbReference type="EMBL" id="CP007035">
    <property type="protein sequence ID" value="AHF17874.1"/>
    <property type="molecule type" value="Genomic_DNA"/>
</dbReference>
<keyword evidence="2" id="KW-1015">Disulfide bond</keyword>
<dbReference type="InterPro" id="IPR006558">
    <property type="entry name" value="LamG-like"/>
</dbReference>
<evidence type="ECO:0000313" key="4">
    <source>
        <dbReference type="EMBL" id="AHF17874.1"/>
    </source>
</evidence>
<organism evidence="4 5">
    <name type="scientific">Niabella soli DSM 19437</name>
    <dbReference type="NCBI Taxonomy" id="929713"/>
    <lineage>
        <taxon>Bacteria</taxon>
        <taxon>Pseudomonadati</taxon>
        <taxon>Bacteroidota</taxon>
        <taxon>Chitinophagia</taxon>
        <taxon>Chitinophagales</taxon>
        <taxon>Chitinophagaceae</taxon>
        <taxon>Niabella</taxon>
    </lineage>
</organism>
<keyword evidence="1" id="KW-0732">Signal</keyword>
<keyword evidence="5" id="KW-1185">Reference proteome</keyword>
<dbReference type="HOGENOM" id="CLU_975683_0_0_10"/>
<evidence type="ECO:0000259" key="3">
    <source>
        <dbReference type="SMART" id="SM00560"/>
    </source>
</evidence>
<dbReference type="InterPro" id="IPR013320">
    <property type="entry name" value="ConA-like_dom_sf"/>
</dbReference>
<dbReference type="Gene3D" id="2.60.120.200">
    <property type="match status" value="1"/>
</dbReference>
<dbReference type="SMART" id="SM00560">
    <property type="entry name" value="LamGL"/>
    <property type="match status" value="1"/>
</dbReference>
<dbReference type="GO" id="GO:0005975">
    <property type="term" value="P:carbohydrate metabolic process"/>
    <property type="evidence" value="ECO:0007669"/>
    <property type="project" value="UniProtKB-ARBA"/>
</dbReference>
<reference evidence="4 5" key="1">
    <citation type="submission" date="2013-12" db="EMBL/GenBank/DDBJ databases">
        <authorList>
            <consortium name="DOE Joint Genome Institute"/>
            <person name="Eisen J."/>
            <person name="Huntemann M."/>
            <person name="Han J."/>
            <person name="Chen A."/>
            <person name="Kyrpides N."/>
            <person name="Mavromatis K."/>
            <person name="Markowitz V."/>
            <person name="Palaniappan K."/>
            <person name="Ivanova N."/>
            <person name="Schaumberg A."/>
            <person name="Pati A."/>
            <person name="Liolios K."/>
            <person name="Nordberg H.P."/>
            <person name="Cantor M.N."/>
            <person name="Hua S.X."/>
            <person name="Woyke T."/>
        </authorList>
    </citation>
    <scope>NUCLEOTIDE SEQUENCE [LARGE SCALE GENOMIC DNA]</scope>
    <source>
        <strain evidence="5">DSM 19437</strain>
    </source>
</reference>
<name>W0F8S8_9BACT</name>
<dbReference type="Proteomes" id="UP000003586">
    <property type="component" value="Chromosome"/>
</dbReference>
<dbReference type="Pfam" id="PF13385">
    <property type="entry name" value="Laminin_G_3"/>
    <property type="match status" value="1"/>
</dbReference>
<dbReference type="AlphaFoldDB" id="W0F8S8"/>
<evidence type="ECO:0000256" key="2">
    <source>
        <dbReference type="ARBA" id="ARBA00023157"/>
    </source>
</evidence>
<accession>W0F8S8</accession>
<protein>
    <recommendedName>
        <fullName evidence="3">LamG-like jellyroll fold domain-containing protein</fullName>
    </recommendedName>
</protein>
<dbReference type="KEGG" id="nso:NIASO_15925"/>